<comment type="caution">
    <text evidence="1">The sequence shown here is derived from an EMBL/GenBank/DDBJ whole genome shotgun (WGS) entry which is preliminary data.</text>
</comment>
<dbReference type="EMBL" id="MU118094">
    <property type="protein sequence ID" value="KAF9645338.1"/>
    <property type="molecule type" value="Genomic_DNA"/>
</dbReference>
<sequence>MLNSQHFFQQGQQPPGPSSQPHHMSMLQNAPNQNPALAMGSAQPPNPTPAQMYYQHHSTQQRRNPALPAGQNGQGLPTSSVQAPHMNGIGPNQPQGMGYPNSMMSGGPQGVRRTVSQPGLNQPALNQIVGMHPGQPGMGGMGGMGMNPQGIPHQNMRVLPQQMTRMPQQPNPQIQGQDTGLGMNPRPQHMQGNQGMPGNAPRPQASQPSLVGNVPQSMNFQLPMSIPQQTPQISPHSTPQSQTAGGPLQQPMNTGPQNRTPENSVYVHYPNPHFAQGMHNPRLSGSGNQFGFPQTPDSSNQDLGAGVPNPNVPPNRNSFSMQNLTPAQQFDIQRNGDFSHFMPSPMSHQPSHPPSQPSNMPHQTPQPQHQGGEHIGVGGSMSNLQRPQSQPQAHGGHTPRPPSQQAGPSRTPHLGQPQLPTMPPNRMPSIGVPNPQNPSVGGQPGPSQPPSMNVMPPQPQPGGQNLTNQPSPPFLGAQRPNNTVVPSSTPVPAGSLPENSGSQPAGVNYQQKMMMNLQGQGIIRLLQFSGALSSDNRNKLGLMFWENLVKDYFTPKAILKYTLWKDNQRNEAKPFEIGTPILPRFFLVTSQSGVHSMSISLDGAREKILGSSHLVVECVTAVWTYRYTNGYTIQLCGPLTAHLVLSPSSMSVAQGSPPSFSMKFEHLQFDANVHNKLIQVEAIAGQKIGRSPLITTYTPGMNSMGSQPDKTQDRIHYERSSIPGEPVNAFGIPQATMRCLELAESVAQMTDLIQFSNETGFGPLRIESLKQFADKIKDMPMVTTAHVRMVANNNPVGSGFQKDGLMPTKSMTTNQAVTLIQPNNQQGPQPVTLNAPLSGDSSPSKQNKPAPTMPPQQPPQQPTPGTSVTPASTPAATTSAATTPSLAAATLKRKAHNDTSSPTTDHAPPSKRQTRGKRRGTGGG</sequence>
<evidence type="ECO:0000313" key="2">
    <source>
        <dbReference type="Proteomes" id="UP000886501"/>
    </source>
</evidence>
<name>A0ACB6Z7R5_THEGA</name>
<evidence type="ECO:0000313" key="1">
    <source>
        <dbReference type="EMBL" id="KAF9645338.1"/>
    </source>
</evidence>
<gene>
    <name evidence="1" type="ORF">BDM02DRAFT_3120372</name>
</gene>
<reference evidence="1" key="1">
    <citation type="submission" date="2019-10" db="EMBL/GenBank/DDBJ databases">
        <authorList>
            <consortium name="DOE Joint Genome Institute"/>
            <person name="Kuo A."/>
            <person name="Miyauchi S."/>
            <person name="Kiss E."/>
            <person name="Drula E."/>
            <person name="Kohler A."/>
            <person name="Sanchez-Garcia M."/>
            <person name="Andreopoulos B."/>
            <person name="Barry K.W."/>
            <person name="Bonito G."/>
            <person name="Buee M."/>
            <person name="Carver A."/>
            <person name="Chen C."/>
            <person name="Cichocki N."/>
            <person name="Clum A."/>
            <person name="Culley D."/>
            <person name="Crous P.W."/>
            <person name="Fauchery L."/>
            <person name="Girlanda M."/>
            <person name="Hayes R."/>
            <person name="Keri Z."/>
            <person name="Labutti K."/>
            <person name="Lipzen A."/>
            <person name="Lombard V."/>
            <person name="Magnuson J."/>
            <person name="Maillard F."/>
            <person name="Morin E."/>
            <person name="Murat C."/>
            <person name="Nolan M."/>
            <person name="Ohm R."/>
            <person name="Pangilinan J."/>
            <person name="Pereira M."/>
            <person name="Perotto S."/>
            <person name="Peter M."/>
            <person name="Riley R."/>
            <person name="Sitrit Y."/>
            <person name="Stielow B."/>
            <person name="Szollosi G."/>
            <person name="Zifcakova L."/>
            <person name="Stursova M."/>
            <person name="Spatafora J.W."/>
            <person name="Tedersoo L."/>
            <person name="Vaario L.-M."/>
            <person name="Yamada A."/>
            <person name="Yan M."/>
            <person name="Wang P."/>
            <person name="Xu J."/>
            <person name="Bruns T."/>
            <person name="Baldrian P."/>
            <person name="Vilgalys R."/>
            <person name="Henrissat B."/>
            <person name="Grigoriev I.V."/>
            <person name="Hibbett D."/>
            <person name="Nagy L.G."/>
            <person name="Martin F.M."/>
        </authorList>
    </citation>
    <scope>NUCLEOTIDE SEQUENCE</scope>
    <source>
        <strain evidence="1">P2</strain>
    </source>
</reference>
<proteinExistence type="predicted"/>
<keyword evidence="2" id="KW-1185">Reference proteome</keyword>
<reference evidence="1" key="2">
    <citation type="journal article" date="2020" name="Nat. Commun.">
        <title>Large-scale genome sequencing of mycorrhizal fungi provides insights into the early evolution of symbiotic traits.</title>
        <authorList>
            <person name="Miyauchi S."/>
            <person name="Kiss E."/>
            <person name="Kuo A."/>
            <person name="Drula E."/>
            <person name="Kohler A."/>
            <person name="Sanchez-Garcia M."/>
            <person name="Morin E."/>
            <person name="Andreopoulos B."/>
            <person name="Barry K.W."/>
            <person name="Bonito G."/>
            <person name="Buee M."/>
            <person name="Carver A."/>
            <person name="Chen C."/>
            <person name="Cichocki N."/>
            <person name="Clum A."/>
            <person name="Culley D."/>
            <person name="Crous P.W."/>
            <person name="Fauchery L."/>
            <person name="Girlanda M."/>
            <person name="Hayes R.D."/>
            <person name="Keri Z."/>
            <person name="LaButti K."/>
            <person name="Lipzen A."/>
            <person name="Lombard V."/>
            <person name="Magnuson J."/>
            <person name="Maillard F."/>
            <person name="Murat C."/>
            <person name="Nolan M."/>
            <person name="Ohm R.A."/>
            <person name="Pangilinan J."/>
            <person name="Pereira M.F."/>
            <person name="Perotto S."/>
            <person name="Peter M."/>
            <person name="Pfister S."/>
            <person name="Riley R."/>
            <person name="Sitrit Y."/>
            <person name="Stielow J.B."/>
            <person name="Szollosi G."/>
            <person name="Zifcakova L."/>
            <person name="Stursova M."/>
            <person name="Spatafora J.W."/>
            <person name="Tedersoo L."/>
            <person name="Vaario L.M."/>
            <person name="Yamada A."/>
            <person name="Yan M."/>
            <person name="Wang P."/>
            <person name="Xu J."/>
            <person name="Bruns T."/>
            <person name="Baldrian P."/>
            <person name="Vilgalys R."/>
            <person name="Dunand C."/>
            <person name="Henrissat B."/>
            <person name="Grigoriev I.V."/>
            <person name="Hibbett D."/>
            <person name="Nagy L.G."/>
            <person name="Martin F.M."/>
        </authorList>
    </citation>
    <scope>NUCLEOTIDE SEQUENCE</scope>
    <source>
        <strain evidence="1">P2</strain>
    </source>
</reference>
<dbReference type="Proteomes" id="UP000886501">
    <property type="component" value="Unassembled WGS sequence"/>
</dbReference>
<accession>A0ACB6Z7R5</accession>
<organism evidence="1 2">
    <name type="scientific">Thelephora ganbajun</name>
    <name type="common">Ganba fungus</name>
    <dbReference type="NCBI Taxonomy" id="370292"/>
    <lineage>
        <taxon>Eukaryota</taxon>
        <taxon>Fungi</taxon>
        <taxon>Dikarya</taxon>
        <taxon>Basidiomycota</taxon>
        <taxon>Agaricomycotina</taxon>
        <taxon>Agaricomycetes</taxon>
        <taxon>Thelephorales</taxon>
        <taxon>Thelephoraceae</taxon>
        <taxon>Thelephora</taxon>
    </lineage>
</organism>
<protein>
    <submittedName>
        <fullName evidence="1">Uncharacterized protein</fullName>
    </submittedName>
</protein>